<dbReference type="PANTHER" id="PTHR12475">
    <property type="match status" value="1"/>
</dbReference>
<dbReference type="InterPro" id="IPR029069">
    <property type="entry name" value="HotDog_dom_sf"/>
</dbReference>
<dbReference type="CDD" id="cd00586">
    <property type="entry name" value="4HBT"/>
    <property type="match status" value="1"/>
</dbReference>
<evidence type="ECO:0008006" key="4">
    <source>
        <dbReference type="Google" id="ProtNLM"/>
    </source>
</evidence>
<keyword evidence="3" id="KW-1185">Reference proteome</keyword>
<dbReference type="HOGENOM" id="CLU_040660_3_0_1"/>
<dbReference type="SUPFAM" id="SSF54637">
    <property type="entry name" value="Thioesterase/thiol ester dehydrase-isomerase"/>
    <property type="match status" value="1"/>
</dbReference>
<dbReference type="eggNOG" id="KOG4366">
    <property type="taxonomic scope" value="Eukaryota"/>
</dbReference>
<comment type="similarity">
    <text evidence="1">Belongs to the lcsJ thioesterase family.</text>
</comment>
<dbReference type="OMA" id="FECDFYL"/>
<dbReference type="GeneID" id="34528085"/>
<evidence type="ECO:0000313" key="2">
    <source>
        <dbReference type="EMBL" id="CCK72330.1"/>
    </source>
</evidence>
<dbReference type="KEGG" id="kng:KNAG_0J02510"/>
<dbReference type="InterPro" id="IPR051490">
    <property type="entry name" value="THEM6_lcsJ_thioesterase"/>
</dbReference>
<dbReference type="RefSeq" id="XP_022466575.1">
    <property type="nucleotide sequence ID" value="XM_022610261.1"/>
</dbReference>
<protein>
    <recommendedName>
        <fullName evidence="4">Thioesterase domain-containing protein</fullName>
    </recommendedName>
</protein>
<dbReference type="OrthoDB" id="265761at2759"/>
<dbReference type="AlphaFoldDB" id="J7RBQ9"/>
<dbReference type="Proteomes" id="UP000006310">
    <property type="component" value="Chromosome 10"/>
</dbReference>
<evidence type="ECO:0000256" key="1">
    <source>
        <dbReference type="ARBA" id="ARBA00038476"/>
    </source>
</evidence>
<reference evidence="2 3" key="1">
    <citation type="journal article" date="2011" name="Proc. Natl. Acad. Sci. U.S.A.">
        <title>Evolutionary erosion of yeast sex chromosomes by mating-type switching accidents.</title>
        <authorList>
            <person name="Gordon J.L."/>
            <person name="Armisen D."/>
            <person name="Proux-Wera E."/>
            <person name="Oheigeartaigh S.S."/>
            <person name="Byrne K.P."/>
            <person name="Wolfe K.H."/>
        </authorList>
    </citation>
    <scope>NUCLEOTIDE SEQUENCE [LARGE SCALE GENOMIC DNA]</scope>
    <source>
        <strain evidence="3">ATCC MYA-139 / BCRC 22969 / CBS 8797 / CCRC 22969 / KCTC 17520 / NBRC 10181 / NCYC 3082</strain>
    </source>
</reference>
<name>J7RBQ9_HUIN7</name>
<dbReference type="Gene3D" id="3.10.129.10">
    <property type="entry name" value="Hotdog Thioesterase"/>
    <property type="match status" value="1"/>
</dbReference>
<proteinExistence type="inferred from homology"/>
<accession>J7RBQ9</accession>
<sequence>MTLFNVFKWFCYCYLLSSYKSLPSAYFFRFYYYVIKNLIIPCVTGLKTRNIKKLQDNKYGALGYTVLSSYVCPFDCDFYMHKSNSTYFTELDISRTDLMSKVFQKLFLESKRYPYVPVANVFTEFMRELKPFQPYNIVSSILCWDQKWIFVISRFMTKNNTVQHTISVTKYVLKNGRITISPREALEYCGIYNETVAEISAQNYKLMSEDSGFHNTEALKKIKLDYVHI</sequence>
<dbReference type="EMBL" id="HE978323">
    <property type="protein sequence ID" value="CCK72330.1"/>
    <property type="molecule type" value="Genomic_DNA"/>
</dbReference>
<dbReference type="PANTHER" id="PTHR12475:SF4">
    <property type="entry name" value="PROTEIN THEM6"/>
    <property type="match status" value="1"/>
</dbReference>
<reference evidence="3" key="2">
    <citation type="submission" date="2012-08" db="EMBL/GenBank/DDBJ databases">
        <title>Genome sequence of Kazachstania naganishii.</title>
        <authorList>
            <person name="Gordon J.L."/>
            <person name="Armisen D."/>
            <person name="Proux-Wera E."/>
            <person name="OhEigeartaigh S.S."/>
            <person name="Byrne K.P."/>
            <person name="Wolfe K.H."/>
        </authorList>
    </citation>
    <scope>NUCLEOTIDE SEQUENCE [LARGE SCALE GENOMIC DNA]</scope>
    <source>
        <strain evidence="3">ATCC MYA-139 / BCRC 22969 / CBS 8797 / CCRC 22969 / KCTC 17520 / NBRC 10181 / NCYC 3082</strain>
    </source>
</reference>
<organism evidence="2 3">
    <name type="scientific">Huiozyma naganishii (strain ATCC MYA-139 / BCRC 22969 / CBS 8797 / KCTC 17520 / NBRC 10181 / NCYC 3082 / Yp74L-3)</name>
    <name type="common">Yeast</name>
    <name type="synonym">Kazachstania naganishii</name>
    <dbReference type="NCBI Taxonomy" id="1071383"/>
    <lineage>
        <taxon>Eukaryota</taxon>
        <taxon>Fungi</taxon>
        <taxon>Dikarya</taxon>
        <taxon>Ascomycota</taxon>
        <taxon>Saccharomycotina</taxon>
        <taxon>Saccharomycetes</taxon>
        <taxon>Saccharomycetales</taxon>
        <taxon>Saccharomycetaceae</taxon>
        <taxon>Huiozyma</taxon>
    </lineage>
</organism>
<dbReference type="Pfam" id="PF13279">
    <property type="entry name" value="4HBT_2"/>
    <property type="match status" value="1"/>
</dbReference>
<gene>
    <name evidence="2" type="primary">KNAG0J02510</name>
    <name evidence="2" type="ordered locus">KNAG_0J02510</name>
</gene>
<evidence type="ECO:0000313" key="3">
    <source>
        <dbReference type="Proteomes" id="UP000006310"/>
    </source>
</evidence>